<feature type="region of interest" description="Disordered" evidence="1">
    <location>
        <begin position="546"/>
        <end position="802"/>
    </location>
</feature>
<feature type="region of interest" description="Disordered" evidence="1">
    <location>
        <begin position="828"/>
        <end position="884"/>
    </location>
</feature>
<dbReference type="Proteomes" id="UP001309876">
    <property type="component" value="Unassembled WGS sequence"/>
</dbReference>
<organism evidence="2 3">
    <name type="scientific">Lithohypha guttulata</name>
    <dbReference type="NCBI Taxonomy" id="1690604"/>
    <lineage>
        <taxon>Eukaryota</taxon>
        <taxon>Fungi</taxon>
        <taxon>Dikarya</taxon>
        <taxon>Ascomycota</taxon>
        <taxon>Pezizomycotina</taxon>
        <taxon>Eurotiomycetes</taxon>
        <taxon>Chaetothyriomycetidae</taxon>
        <taxon>Chaetothyriales</taxon>
        <taxon>Trichomeriaceae</taxon>
        <taxon>Lithohypha</taxon>
    </lineage>
</organism>
<accession>A0AAN7SZK4</accession>
<feature type="compositionally biased region" description="Basic and acidic residues" evidence="1">
    <location>
        <begin position="434"/>
        <end position="447"/>
    </location>
</feature>
<evidence type="ECO:0000313" key="2">
    <source>
        <dbReference type="EMBL" id="KAK5085399.1"/>
    </source>
</evidence>
<feature type="compositionally biased region" description="Basic and acidic residues" evidence="1">
    <location>
        <begin position="105"/>
        <end position="124"/>
    </location>
</feature>
<sequence length="884" mass="96524">MPREIADSDDELEAAIPAPHVKHIRRTASTIGSRNGVELLDADPIMNIDFDALCSPTQRLSSSDRSNENAIDPATSLMLDSSTNRFLNEVAPTPSSASRAGSHTEGSRTTRDMGTKVAKQDTKAKVGKKRERTQAQDGMAKHSSQVNSPRKRARTDSMSPRVPKSAASMKYHVMVDGGSDSLLRSKEQREEALYDVAGDLEPLVSVDQRTQYTSPLDLSLHLSPSAGTVMPNSGDTIEIDEPSAQSYLPHQPYSAPTTFFGANLHGGTTSKSSMGNYQSYTINPHVIGGGVGYETNPFGTPSQISTGGDDDHDQRAINEVFRRSASNTTIAGIVNTELLSEMQTSPLYGSVDGPEELDSAKGMPPQASPEFSPITNPDDNLTIEPAQLFTEPQLPTHDKIIARENEALKPQPKKRGRPKRKVDDVGVDGQDNIDELHLDDHNFDRAIRAGTVDSVSNISEISHASTGSKRGRKRKTKKSEMSLPEVPPKKLPSSDLGLDRKDVIGLSPERYKPRPSRRARGRGQPEPLSEVVPKAEVIETWDKSSVQHEVDLAQDGIPTIEKSSNEPTSIKGKKGKKTKAKQSKNDVVVPEPEKALDDEDDKAESETIDLQDKAIGETISPIPAGSEDMKSNLGVDGIEVAVNEDSNTLDDDEVESKGTSRRDKVTIDIPKLSKPNDHQEPALPIPAPKKRGRKRKKQAEEPVEVPEDAHHDEDERPVLAEKDANVQPKKARGSKSKPMSKEAGPEESVAVVEEDEEHAKESVQAASESADLVSTPMKSATKVETPVAKAPPSSSKSLGGTPLLNARARIGLSKRHSIPSLLRKVDRNKEAPKAIERKEKLNKRQLEEREAERIAREEAEAEGREYVPPDQMRGKDGRLIEWDF</sequence>
<feature type="compositionally biased region" description="Basic residues" evidence="1">
    <location>
        <begin position="571"/>
        <end position="582"/>
    </location>
</feature>
<feature type="compositionally biased region" description="Basic residues" evidence="1">
    <location>
        <begin position="688"/>
        <end position="697"/>
    </location>
</feature>
<feature type="region of interest" description="Disordered" evidence="1">
    <location>
        <begin position="352"/>
        <end position="373"/>
    </location>
</feature>
<evidence type="ECO:0000256" key="1">
    <source>
        <dbReference type="SAM" id="MobiDB-lite"/>
    </source>
</evidence>
<feature type="compositionally biased region" description="Polar residues" evidence="1">
    <location>
        <begin position="453"/>
        <end position="464"/>
    </location>
</feature>
<proteinExistence type="predicted"/>
<name>A0AAN7SZK4_9EURO</name>
<dbReference type="AlphaFoldDB" id="A0AAN7SZK4"/>
<feature type="region of interest" description="Disordered" evidence="1">
    <location>
        <begin position="88"/>
        <end position="165"/>
    </location>
</feature>
<feature type="compositionally biased region" description="Low complexity" evidence="1">
    <location>
        <begin position="788"/>
        <end position="797"/>
    </location>
</feature>
<feature type="compositionally biased region" description="Basic and acidic residues" evidence="1">
    <location>
        <begin position="707"/>
        <end position="724"/>
    </location>
</feature>
<reference evidence="2 3" key="1">
    <citation type="submission" date="2023-08" db="EMBL/GenBank/DDBJ databases">
        <title>Black Yeasts Isolated from many extreme environments.</title>
        <authorList>
            <person name="Coleine C."/>
            <person name="Stajich J.E."/>
            <person name="Selbmann L."/>
        </authorList>
    </citation>
    <scope>NUCLEOTIDE SEQUENCE [LARGE SCALE GENOMIC DNA]</scope>
    <source>
        <strain evidence="2 3">CCFEE 5910</strain>
    </source>
</reference>
<feature type="compositionally biased region" description="Basic residues" evidence="1">
    <location>
        <begin position="411"/>
        <end position="420"/>
    </location>
</feature>
<gene>
    <name evidence="2" type="ORF">LTR05_004684</name>
</gene>
<feature type="compositionally biased region" description="Acidic residues" evidence="1">
    <location>
        <begin position="596"/>
        <end position="609"/>
    </location>
</feature>
<protein>
    <submittedName>
        <fullName evidence="2">Uncharacterized protein</fullName>
    </submittedName>
</protein>
<keyword evidence="3" id="KW-1185">Reference proteome</keyword>
<comment type="caution">
    <text evidence="2">The sequence shown here is derived from an EMBL/GenBank/DDBJ whole genome shotgun (WGS) entry which is preliminary data.</text>
</comment>
<feature type="compositionally biased region" description="Basic and acidic residues" evidence="1">
    <location>
        <begin position="655"/>
        <end position="666"/>
    </location>
</feature>
<feature type="region of interest" description="Disordered" evidence="1">
    <location>
        <begin position="403"/>
        <end position="533"/>
    </location>
</feature>
<evidence type="ECO:0000313" key="3">
    <source>
        <dbReference type="Proteomes" id="UP001309876"/>
    </source>
</evidence>
<dbReference type="EMBL" id="JAVRRJ010000004">
    <property type="protein sequence ID" value="KAK5085399.1"/>
    <property type="molecule type" value="Genomic_DNA"/>
</dbReference>